<feature type="transmembrane region" description="Helical" evidence="2">
    <location>
        <begin position="161"/>
        <end position="187"/>
    </location>
</feature>
<gene>
    <name evidence="4" type="ORF">YK48G_06520</name>
</gene>
<dbReference type="EMBL" id="BNJR01000007">
    <property type="protein sequence ID" value="GHP13227.1"/>
    <property type="molecule type" value="Genomic_DNA"/>
</dbReference>
<accession>A0ABQ3VY62</accession>
<name>A0ABQ3VY62_9LACO</name>
<proteinExistence type="predicted"/>
<keyword evidence="2" id="KW-0812">Transmembrane</keyword>
<keyword evidence="1" id="KW-0238">DNA-binding</keyword>
<feature type="domain" description="HTH cro/C1-type" evidence="3">
    <location>
        <begin position="7"/>
        <end position="61"/>
    </location>
</feature>
<evidence type="ECO:0000259" key="3">
    <source>
        <dbReference type="PROSITE" id="PS50943"/>
    </source>
</evidence>
<comment type="caution">
    <text evidence="4">The sequence shown here is derived from an EMBL/GenBank/DDBJ whole genome shotgun (WGS) entry which is preliminary data.</text>
</comment>
<dbReference type="RefSeq" id="WP_203629276.1">
    <property type="nucleotide sequence ID" value="NZ_BNJR01000007.1"/>
</dbReference>
<feature type="transmembrane region" description="Helical" evidence="2">
    <location>
        <begin position="102"/>
        <end position="126"/>
    </location>
</feature>
<dbReference type="Pfam" id="PF01381">
    <property type="entry name" value="HTH_3"/>
    <property type="match status" value="1"/>
</dbReference>
<evidence type="ECO:0000256" key="1">
    <source>
        <dbReference type="ARBA" id="ARBA00023125"/>
    </source>
</evidence>
<dbReference type="PANTHER" id="PTHR46558:SF4">
    <property type="entry name" value="DNA-BIDING PHAGE PROTEIN"/>
    <property type="match status" value="1"/>
</dbReference>
<organism evidence="4 5">
    <name type="scientific">Lentilactobacillus fungorum</name>
    <dbReference type="NCBI Taxonomy" id="2201250"/>
    <lineage>
        <taxon>Bacteria</taxon>
        <taxon>Bacillati</taxon>
        <taxon>Bacillota</taxon>
        <taxon>Bacilli</taxon>
        <taxon>Lactobacillales</taxon>
        <taxon>Lactobacillaceae</taxon>
        <taxon>Lentilactobacillus</taxon>
    </lineage>
</organism>
<dbReference type="Gene3D" id="1.10.260.40">
    <property type="entry name" value="lambda repressor-like DNA-binding domains"/>
    <property type="match status" value="1"/>
</dbReference>
<dbReference type="CDD" id="cd00093">
    <property type="entry name" value="HTH_XRE"/>
    <property type="match status" value="1"/>
</dbReference>
<dbReference type="InterPro" id="IPR001387">
    <property type="entry name" value="Cro/C1-type_HTH"/>
</dbReference>
<dbReference type="SMART" id="SM00530">
    <property type="entry name" value="HTH_XRE"/>
    <property type="match status" value="1"/>
</dbReference>
<dbReference type="Proteomes" id="UP000604765">
    <property type="component" value="Unassembled WGS sequence"/>
</dbReference>
<feature type="transmembrane region" description="Helical" evidence="2">
    <location>
        <begin position="78"/>
        <end position="96"/>
    </location>
</feature>
<keyword evidence="2" id="KW-0472">Membrane</keyword>
<reference evidence="4 5" key="1">
    <citation type="journal article" date="2021" name="Int. J. Syst. Evol. Microbiol.">
        <title>Lentilactobacillus fungorum sp. nov., isolated from spent mushroom substrates.</title>
        <authorList>
            <person name="Tohno M."/>
            <person name="Tanizawa Y."/>
            <person name="Kojima Y."/>
            <person name="Sakamoto M."/>
            <person name="Ohkuma M."/>
            <person name="Kobayashi H."/>
        </authorList>
    </citation>
    <scope>NUCLEOTIDE SEQUENCE [LARGE SCALE GENOMIC DNA]</scope>
    <source>
        <strain evidence="4 5">YK48G</strain>
    </source>
</reference>
<evidence type="ECO:0000256" key="2">
    <source>
        <dbReference type="SAM" id="Phobius"/>
    </source>
</evidence>
<evidence type="ECO:0000313" key="5">
    <source>
        <dbReference type="Proteomes" id="UP000604765"/>
    </source>
</evidence>
<dbReference type="SUPFAM" id="SSF47413">
    <property type="entry name" value="lambda repressor-like DNA-binding domains"/>
    <property type="match status" value="1"/>
</dbReference>
<dbReference type="InterPro" id="IPR010982">
    <property type="entry name" value="Lambda_DNA-bd_dom_sf"/>
</dbReference>
<keyword evidence="5" id="KW-1185">Reference proteome</keyword>
<evidence type="ECO:0000313" key="4">
    <source>
        <dbReference type="EMBL" id="GHP13227.1"/>
    </source>
</evidence>
<dbReference type="PANTHER" id="PTHR46558">
    <property type="entry name" value="TRACRIPTIONAL REGULATORY PROTEIN-RELATED-RELATED"/>
    <property type="match status" value="1"/>
</dbReference>
<sequence length="192" mass="21514">MYVTSQLIQLRKSQGLTQNELAKKIHVSRQTVSHWENGRTYPDIQSLLLLAELYDVDVNDLISGDLQTMRGNLLQKKIRWLIVGVLLCGLFTYGALASMRWLPAGISMMLVASFATLGVVLSVILINRTNSLKLYTYRQILTYLKTGEISHAKPRSRRHQLVMILLAALLGAIIGAALSLLIGINFLHWSLL</sequence>
<dbReference type="PROSITE" id="PS50943">
    <property type="entry name" value="HTH_CROC1"/>
    <property type="match status" value="1"/>
</dbReference>
<keyword evidence="2" id="KW-1133">Transmembrane helix</keyword>
<protein>
    <submittedName>
        <fullName evidence="4">Transcriptional regulator</fullName>
    </submittedName>
</protein>